<evidence type="ECO:0000256" key="1">
    <source>
        <dbReference type="SAM" id="MobiDB-lite"/>
    </source>
</evidence>
<dbReference type="EMBL" id="JAVFKY010000004">
    <property type="protein sequence ID" value="KAK5577963.1"/>
    <property type="molecule type" value="Genomic_DNA"/>
</dbReference>
<feature type="region of interest" description="Disordered" evidence="1">
    <location>
        <begin position="387"/>
        <end position="409"/>
    </location>
</feature>
<feature type="compositionally biased region" description="Low complexity" evidence="1">
    <location>
        <begin position="304"/>
        <end position="363"/>
    </location>
</feature>
<feature type="compositionally biased region" description="Low complexity" evidence="1">
    <location>
        <begin position="229"/>
        <end position="245"/>
    </location>
</feature>
<dbReference type="Proteomes" id="UP001344447">
    <property type="component" value="Unassembled WGS sequence"/>
</dbReference>
<comment type="caution">
    <text evidence="2">The sequence shown here is derived from an EMBL/GenBank/DDBJ whole genome shotgun (WGS) entry which is preliminary data.</text>
</comment>
<accession>A0AAN7TYE5</accession>
<feature type="region of interest" description="Disordered" evidence="1">
    <location>
        <begin position="223"/>
        <end position="247"/>
    </location>
</feature>
<organism evidence="2 3">
    <name type="scientific">Dictyostelium firmibasis</name>
    <dbReference type="NCBI Taxonomy" id="79012"/>
    <lineage>
        <taxon>Eukaryota</taxon>
        <taxon>Amoebozoa</taxon>
        <taxon>Evosea</taxon>
        <taxon>Eumycetozoa</taxon>
        <taxon>Dictyostelia</taxon>
        <taxon>Dictyosteliales</taxon>
        <taxon>Dictyosteliaceae</taxon>
        <taxon>Dictyostelium</taxon>
    </lineage>
</organism>
<name>A0AAN7TYE5_9MYCE</name>
<evidence type="ECO:0000313" key="3">
    <source>
        <dbReference type="Proteomes" id="UP001344447"/>
    </source>
</evidence>
<keyword evidence="3" id="KW-1185">Reference proteome</keyword>
<sequence length="409" mass="46488">MNYSNLLQRLNITVEPLEKRNENYKSIETMIANGSLNEDNYTVECIDCFTATRSSDNSKDFTSDKNNKQTLLWYGCYNSSVAAKLLNGITPSYNSFTSYKSISCWDNISGCLDSISMSKFYRDKTTSKFQPNLGILMLVEVNHKAISMPSLIKIDTIKSEDYTKNVLEYNEDDDTEDEADGKDCILIKDDNDDKNNNKKEKYVYCKEINDQIDRDHILQITGEFSPEPNNNSNNNNTSISNNRNNFPIGKPIPSTKIIKGNGWLNGYLKVWGKYNQYLVPSNSMIKLKYLVIIKTTPTNKYIKNKSMSPSKQSTSTYSSLLSSSSSPKPNNNNNNNNSNNNSNYNNNSSNNNNNNSNNNNNNNCGNFKNDIWGSVLTVKKRTNDQIINLDDDDNTNNNDYERGNKKTKK</sequence>
<gene>
    <name evidence="2" type="ORF">RB653_002911</name>
</gene>
<proteinExistence type="predicted"/>
<dbReference type="AlphaFoldDB" id="A0AAN7TYE5"/>
<evidence type="ECO:0000313" key="2">
    <source>
        <dbReference type="EMBL" id="KAK5577963.1"/>
    </source>
</evidence>
<dbReference type="Gene3D" id="3.90.228.10">
    <property type="match status" value="1"/>
</dbReference>
<protein>
    <submittedName>
        <fullName evidence="2">Uncharacterized protein</fullName>
    </submittedName>
</protein>
<feature type="compositionally biased region" description="Basic and acidic residues" evidence="1">
    <location>
        <begin position="399"/>
        <end position="409"/>
    </location>
</feature>
<feature type="region of interest" description="Disordered" evidence="1">
    <location>
        <begin position="301"/>
        <end position="365"/>
    </location>
</feature>
<reference evidence="2 3" key="1">
    <citation type="submission" date="2023-11" db="EMBL/GenBank/DDBJ databases">
        <title>Dfirmibasis_genome.</title>
        <authorList>
            <person name="Edelbroek B."/>
            <person name="Kjellin J."/>
            <person name="Jerlstrom-Hultqvist J."/>
            <person name="Soderbom F."/>
        </authorList>
    </citation>
    <scope>NUCLEOTIDE SEQUENCE [LARGE SCALE GENOMIC DNA]</scope>
    <source>
        <strain evidence="2 3">TNS-C-14</strain>
    </source>
</reference>